<dbReference type="InterPro" id="IPR013809">
    <property type="entry name" value="ENTH"/>
</dbReference>
<name>A0ABV0VGE7_9TELE</name>
<dbReference type="EMBL" id="JAHRIQ010105359">
    <property type="protein sequence ID" value="MEQ2255388.1"/>
    <property type="molecule type" value="Genomic_DNA"/>
</dbReference>
<keyword evidence="4" id="KW-1185">Reference proteome</keyword>
<comment type="caution">
    <text evidence="3">The sequence shown here is derived from an EMBL/GenBank/DDBJ whole genome shotgun (WGS) entry which is preliminary data.</text>
</comment>
<dbReference type="PANTHER" id="PTHR12276">
    <property type="entry name" value="EPSIN/ENT-RELATED"/>
    <property type="match status" value="1"/>
</dbReference>
<dbReference type="Gene3D" id="1.25.40.90">
    <property type="match status" value="1"/>
</dbReference>
<feature type="non-terminal residue" evidence="3">
    <location>
        <position position="1"/>
    </location>
</feature>
<evidence type="ECO:0000256" key="1">
    <source>
        <dbReference type="SAM" id="MobiDB-lite"/>
    </source>
</evidence>
<dbReference type="InterPro" id="IPR008942">
    <property type="entry name" value="ENTH_VHS"/>
</dbReference>
<organism evidence="3 4">
    <name type="scientific">Ilyodon furcidens</name>
    <name type="common">goldbreast splitfin</name>
    <dbReference type="NCBI Taxonomy" id="33524"/>
    <lineage>
        <taxon>Eukaryota</taxon>
        <taxon>Metazoa</taxon>
        <taxon>Chordata</taxon>
        <taxon>Craniata</taxon>
        <taxon>Vertebrata</taxon>
        <taxon>Euteleostomi</taxon>
        <taxon>Actinopterygii</taxon>
        <taxon>Neopterygii</taxon>
        <taxon>Teleostei</taxon>
        <taxon>Neoteleostei</taxon>
        <taxon>Acanthomorphata</taxon>
        <taxon>Ovalentaria</taxon>
        <taxon>Atherinomorphae</taxon>
        <taxon>Cyprinodontiformes</taxon>
        <taxon>Goodeidae</taxon>
        <taxon>Ilyodon</taxon>
    </lineage>
</organism>
<reference evidence="3 4" key="1">
    <citation type="submission" date="2021-06" db="EMBL/GenBank/DDBJ databases">
        <authorList>
            <person name="Palmer J.M."/>
        </authorList>
    </citation>
    <scope>NUCLEOTIDE SEQUENCE [LARGE SCALE GENOMIC DNA]</scope>
    <source>
        <strain evidence="4">if_2019</strain>
        <tissue evidence="3">Muscle</tissue>
    </source>
</reference>
<feature type="compositionally biased region" description="Low complexity" evidence="1">
    <location>
        <begin position="445"/>
        <end position="460"/>
    </location>
</feature>
<dbReference type="PROSITE" id="PS50942">
    <property type="entry name" value="ENTH"/>
    <property type="match status" value="1"/>
</dbReference>
<feature type="compositionally biased region" description="Low complexity" evidence="1">
    <location>
        <begin position="422"/>
        <end position="438"/>
    </location>
</feature>
<evidence type="ECO:0000313" key="3">
    <source>
        <dbReference type="EMBL" id="MEQ2255388.1"/>
    </source>
</evidence>
<dbReference type="PANTHER" id="PTHR12276:SF122">
    <property type="entry name" value="CLATHRIN INTERACTOR 1-LIKE ISOFORM X1"/>
    <property type="match status" value="1"/>
</dbReference>
<feature type="compositionally biased region" description="Basic and acidic residues" evidence="1">
    <location>
        <begin position="271"/>
        <end position="299"/>
    </location>
</feature>
<dbReference type="CDD" id="cd16989">
    <property type="entry name" value="ENTH_EpsinR"/>
    <property type="match status" value="1"/>
</dbReference>
<dbReference type="Proteomes" id="UP001482620">
    <property type="component" value="Unassembled WGS sequence"/>
</dbReference>
<dbReference type="SUPFAM" id="SSF48464">
    <property type="entry name" value="ENTH/VHS domain"/>
    <property type="match status" value="1"/>
</dbReference>
<dbReference type="Pfam" id="PF01417">
    <property type="entry name" value="ENTH"/>
    <property type="match status" value="1"/>
</dbReference>
<accession>A0ABV0VGE7</accession>
<gene>
    <name evidence="3" type="ORF">ILYODFUR_013434</name>
</gene>
<protein>
    <recommendedName>
        <fullName evidence="2">ENTH domain-containing protein</fullName>
    </recommendedName>
</protein>
<evidence type="ECO:0000313" key="4">
    <source>
        <dbReference type="Proteomes" id="UP001482620"/>
    </source>
</evidence>
<feature type="compositionally biased region" description="Low complexity" evidence="1">
    <location>
        <begin position="314"/>
        <end position="323"/>
    </location>
</feature>
<evidence type="ECO:0000259" key="2">
    <source>
        <dbReference type="PROSITE" id="PS50942"/>
    </source>
</evidence>
<feature type="region of interest" description="Disordered" evidence="1">
    <location>
        <begin position="418"/>
        <end position="468"/>
    </location>
</feature>
<feature type="domain" description="ENTH" evidence="2">
    <location>
        <begin position="64"/>
        <end position="197"/>
    </location>
</feature>
<proteinExistence type="predicted"/>
<feature type="region of interest" description="Disordered" evidence="1">
    <location>
        <begin position="197"/>
        <end position="229"/>
    </location>
</feature>
<dbReference type="SMART" id="SM00273">
    <property type="entry name" value="ENTH"/>
    <property type="match status" value="1"/>
</dbReference>
<feature type="region of interest" description="Disordered" evidence="1">
    <location>
        <begin position="268"/>
        <end position="338"/>
    </location>
</feature>
<sequence length="697" mass="75054">RSLFRSDRISERSGLFFRHLPDSTSGLRGVVKRGRRSIEVGIPQVRAEMLNMWKVRELVDKATNVVMNYSEIESKVREATNDDPWGPSGQLMGEIAKATFMYEQFPEVMNMLWTRMLKDNKKNWRRVYKALLLLAYLIRNGSERVVTSAREHIYDLRSLENYHFIDENSKDQGINVRQKVKEMVEFIQDDDRLREERKKAKKNKDKYIGVSSDSMDGGGGSFKNSNELDRNKWDEDWDKSRGAFPFSEKLGEISDKIGSTIDDTLNKFRKKERDDSPDRISDNEEERGSRNGRQETIEFKDEEETVTTKSIQITQATETTTTTTRKRSGAASSKTLDLGAAAHYTGDKSPEGKSSAKQSSSSGLADLLVIDPSNDESTATGGTSDLIGGFADFSSPAASASLPTSTTAASSNGNGEFGDWNSFSGNPPASSSSCLSQPVTDLFGSRPSPTTTASSVPPSSELFDLMSGVNHQPTNPHTTLSASQSMTFSLGGVTPGATVAMPTMPHSRSQQNLVAMVSQQPVGSQQKSGVGSQGSLGSTWSDPSVNISLDFLSAGLNPTKTPPTLNNIIQQQGVPPVNLLAQNFGGLNLSSPPHVTPIRPPANPMMAGGVMTMGMPAPLAVGMPPSMATGLQGGIPVNQGMMGMNMSMSMGMATPVMIGGMAGTGVPGVGMGLSHSMSPAVVPPKQDAFANFGSFGK</sequence>